<evidence type="ECO:0000256" key="3">
    <source>
        <dbReference type="ARBA" id="ARBA00023242"/>
    </source>
</evidence>
<evidence type="ECO:0000259" key="5">
    <source>
        <dbReference type="PROSITE" id="PS50118"/>
    </source>
</evidence>
<reference evidence="6 7" key="2">
    <citation type="submission" date="2018-10" db="EMBL/GenBank/DDBJ databases">
        <authorList>
            <consortium name="Pathogen Informatics"/>
        </authorList>
    </citation>
    <scope>NUCLEOTIDE SEQUENCE [LARGE SCALE GENOMIC DNA]</scope>
</reference>
<evidence type="ECO:0000313" key="7">
    <source>
        <dbReference type="Proteomes" id="UP000274131"/>
    </source>
</evidence>
<name>A0A0N4V131_ENTVE</name>
<evidence type="ECO:0000256" key="2">
    <source>
        <dbReference type="ARBA" id="ARBA00023125"/>
    </source>
</evidence>
<dbReference type="Proteomes" id="UP000274131">
    <property type="component" value="Unassembled WGS sequence"/>
</dbReference>
<dbReference type="GO" id="GO:0005634">
    <property type="term" value="C:nucleus"/>
    <property type="evidence" value="ECO:0007669"/>
    <property type="project" value="UniProtKB-SubCell"/>
</dbReference>
<dbReference type="STRING" id="51028.A0A0N4V131"/>
<dbReference type="AlphaFoldDB" id="A0A0N4V131"/>
<accession>A0A0N4V131</accession>
<feature type="DNA-binding region" description="HMG box" evidence="4">
    <location>
        <begin position="62"/>
        <end position="130"/>
    </location>
</feature>
<dbReference type="GO" id="GO:0001228">
    <property type="term" value="F:DNA-binding transcription activator activity, RNA polymerase II-specific"/>
    <property type="evidence" value="ECO:0007669"/>
    <property type="project" value="TreeGrafter"/>
</dbReference>
<dbReference type="EMBL" id="UXUI01007574">
    <property type="protein sequence ID" value="VDD88211.1"/>
    <property type="molecule type" value="Genomic_DNA"/>
</dbReference>
<dbReference type="InterPro" id="IPR036910">
    <property type="entry name" value="HMG_box_dom_sf"/>
</dbReference>
<dbReference type="SUPFAM" id="SSF47095">
    <property type="entry name" value="HMG-box"/>
    <property type="match status" value="1"/>
</dbReference>
<organism evidence="8">
    <name type="scientific">Enterobius vermicularis</name>
    <name type="common">Human pinworm</name>
    <dbReference type="NCBI Taxonomy" id="51028"/>
    <lineage>
        <taxon>Eukaryota</taxon>
        <taxon>Metazoa</taxon>
        <taxon>Ecdysozoa</taxon>
        <taxon>Nematoda</taxon>
        <taxon>Chromadorea</taxon>
        <taxon>Rhabditida</taxon>
        <taxon>Spirurina</taxon>
        <taxon>Oxyuridomorpha</taxon>
        <taxon>Oxyuroidea</taxon>
        <taxon>Oxyuridae</taxon>
        <taxon>Enterobius</taxon>
    </lineage>
</organism>
<dbReference type="PANTHER" id="PTHR10270:SF324">
    <property type="entry name" value="SOX DOMAIN-CONTAINING PROTEIN DICHAETE-RELATED"/>
    <property type="match status" value="1"/>
</dbReference>
<dbReference type="GO" id="GO:0000122">
    <property type="term" value="P:negative regulation of transcription by RNA polymerase II"/>
    <property type="evidence" value="ECO:0007669"/>
    <property type="project" value="TreeGrafter"/>
</dbReference>
<keyword evidence="2 4" id="KW-0238">DNA-binding</keyword>
<protein>
    <submittedName>
        <fullName evidence="8">HMG box domain-containing protein</fullName>
    </submittedName>
</protein>
<evidence type="ECO:0000313" key="8">
    <source>
        <dbReference type="WBParaSite" id="EVEC_0000364601-mRNA-1"/>
    </source>
</evidence>
<sequence length="273" mass="31117">MRNMMMNNQMVIPPPHYEPYFLYMQPGISAASASTSNLHSETGAPDLPDSPELEKRKLIDRVKRPMNAFMVWSRDRRRKIAAENPKMHNSEISKLLGYEWKQLSQKDKQVFVEEAKRLRDTHMKEHPDYKYHPRRKAKNLLGKPVLNVKNIATTIAPYSPSQPSVAVTTSWRHQVSATPPVPYGANFFNFLNNTNNENSSLLTYSATGMLYQQNQNLQTPSAAPVSSTVPYQQFATPPGRQQCIDLQQQSSQILGLPATTYPQNVYQSCDQLY</sequence>
<dbReference type="InterPro" id="IPR050140">
    <property type="entry name" value="SRY-related_HMG-box_TF-like"/>
</dbReference>
<dbReference type="Pfam" id="PF00505">
    <property type="entry name" value="HMG_box"/>
    <property type="match status" value="1"/>
</dbReference>
<dbReference type="FunFam" id="1.10.30.10:FF:000002">
    <property type="entry name" value="transcription factor Sox-2"/>
    <property type="match status" value="1"/>
</dbReference>
<evidence type="ECO:0000256" key="4">
    <source>
        <dbReference type="PROSITE-ProRule" id="PRU00267"/>
    </source>
</evidence>
<dbReference type="InterPro" id="IPR009071">
    <property type="entry name" value="HMG_box_dom"/>
</dbReference>
<dbReference type="GO" id="GO:0030182">
    <property type="term" value="P:neuron differentiation"/>
    <property type="evidence" value="ECO:0007669"/>
    <property type="project" value="TreeGrafter"/>
</dbReference>
<dbReference type="GO" id="GO:0007420">
    <property type="term" value="P:brain development"/>
    <property type="evidence" value="ECO:0007669"/>
    <property type="project" value="TreeGrafter"/>
</dbReference>
<evidence type="ECO:0000313" key="6">
    <source>
        <dbReference type="EMBL" id="VDD88211.1"/>
    </source>
</evidence>
<feature type="domain" description="HMG box" evidence="5">
    <location>
        <begin position="62"/>
        <end position="130"/>
    </location>
</feature>
<dbReference type="OrthoDB" id="6247875at2759"/>
<dbReference type="PROSITE" id="PS50118">
    <property type="entry name" value="HMG_BOX_2"/>
    <property type="match status" value="1"/>
</dbReference>
<keyword evidence="7" id="KW-1185">Reference proteome</keyword>
<comment type="subcellular location">
    <subcellularLocation>
        <location evidence="1">Nucleus</location>
    </subcellularLocation>
</comment>
<dbReference type="Gene3D" id="1.10.30.10">
    <property type="entry name" value="High mobility group box domain"/>
    <property type="match status" value="1"/>
</dbReference>
<keyword evidence="3 4" id="KW-0539">Nucleus</keyword>
<dbReference type="GO" id="GO:0000978">
    <property type="term" value="F:RNA polymerase II cis-regulatory region sequence-specific DNA binding"/>
    <property type="evidence" value="ECO:0007669"/>
    <property type="project" value="TreeGrafter"/>
</dbReference>
<evidence type="ECO:0000256" key="1">
    <source>
        <dbReference type="ARBA" id="ARBA00004123"/>
    </source>
</evidence>
<reference evidence="8" key="1">
    <citation type="submission" date="2017-02" db="UniProtKB">
        <authorList>
            <consortium name="WormBaseParasite"/>
        </authorList>
    </citation>
    <scope>IDENTIFICATION</scope>
</reference>
<proteinExistence type="predicted"/>
<dbReference type="CDD" id="cd22028">
    <property type="entry name" value="HMG-box_SoxA_SoxB_SoxG"/>
    <property type="match status" value="1"/>
</dbReference>
<dbReference type="WBParaSite" id="EVEC_0000364601-mRNA-1">
    <property type="protein sequence ID" value="EVEC_0000364601-mRNA-1"/>
    <property type="gene ID" value="EVEC_0000364601"/>
</dbReference>
<dbReference type="SMART" id="SM00398">
    <property type="entry name" value="HMG"/>
    <property type="match status" value="1"/>
</dbReference>
<dbReference type="PANTHER" id="PTHR10270">
    <property type="entry name" value="SOX TRANSCRIPTION FACTOR"/>
    <property type="match status" value="1"/>
</dbReference>
<gene>
    <name evidence="6" type="ORF">EVEC_LOCUS3354</name>
</gene>